<dbReference type="EMBL" id="LR877167">
    <property type="protein sequence ID" value="CAD2221948.1"/>
    <property type="molecule type" value="Genomic_DNA"/>
</dbReference>
<reference evidence="1 2" key="1">
    <citation type="submission" date="2020-08" db="EMBL/GenBank/DDBJ databases">
        <authorList>
            <person name="Newling K."/>
            <person name="Davey J."/>
            <person name="Forrester S."/>
        </authorList>
    </citation>
    <scope>NUCLEOTIDE SEQUENCE [LARGE SCALE GENOMIC DNA]</scope>
    <source>
        <strain evidence="2">Crithidia deanei Carvalho (ATCC PRA-265)</strain>
    </source>
</reference>
<name>A0A7G2CQ47_9TRYP</name>
<sequence>MLLVESEATEVSVWVWFVMVDWAHRSEARRLVEYPCPVLQELVMADTETVFFSVLLPMSSSSRLVSWTSTSSLSTC</sequence>
<dbReference type="AlphaFoldDB" id="A0A7G2CQ47"/>
<protein>
    <submittedName>
        <fullName evidence="1">Uncharacterized protein</fullName>
    </submittedName>
</protein>
<evidence type="ECO:0000313" key="2">
    <source>
        <dbReference type="Proteomes" id="UP000515908"/>
    </source>
</evidence>
<accession>A0A7G2CQ47</accession>
<dbReference type="Proteomes" id="UP000515908">
    <property type="component" value="Chromosome 23"/>
</dbReference>
<evidence type="ECO:0000313" key="1">
    <source>
        <dbReference type="EMBL" id="CAD2221948.1"/>
    </source>
</evidence>
<organism evidence="1 2">
    <name type="scientific">Angomonas deanei</name>
    <dbReference type="NCBI Taxonomy" id="59799"/>
    <lineage>
        <taxon>Eukaryota</taxon>
        <taxon>Discoba</taxon>
        <taxon>Euglenozoa</taxon>
        <taxon>Kinetoplastea</taxon>
        <taxon>Metakinetoplastina</taxon>
        <taxon>Trypanosomatida</taxon>
        <taxon>Trypanosomatidae</taxon>
        <taxon>Strigomonadinae</taxon>
        <taxon>Angomonas</taxon>
    </lineage>
</organism>
<gene>
    <name evidence="1" type="ORF">ADEAN_000948700</name>
</gene>
<keyword evidence="2" id="KW-1185">Reference proteome</keyword>
<dbReference type="VEuPathDB" id="TriTrypDB:ADEAN_000948700"/>
<proteinExistence type="predicted"/>